<organism evidence="2 3">
    <name type="scientific">Streptomyces coffeae</name>
    <dbReference type="NCBI Taxonomy" id="621382"/>
    <lineage>
        <taxon>Bacteria</taxon>
        <taxon>Bacillati</taxon>
        <taxon>Actinomycetota</taxon>
        <taxon>Actinomycetes</taxon>
        <taxon>Kitasatosporales</taxon>
        <taxon>Streptomycetaceae</taxon>
        <taxon>Streptomyces</taxon>
    </lineage>
</organism>
<dbReference type="Pfam" id="PF12728">
    <property type="entry name" value="HTH_17"/>
    <property type="match status" value="1"/>
</dbReference>
<reference evidence="2 3" key="1">
    <citation type="submission" date="2021-01" db="EMBL/GenBank/DDBJ databases">
        <title>WGS of actinomycetes isolated from Thailand.</title>
        <authorList>
            <person name="Thawai C."/>
        </authorList>
    </citation>
    <scope>NUCLEOTIDE SEQUENCE [LARGE SCALE GENOMIC DNA]</scope>
    <source>
        <strain evidence="2 3">CA1R205</strain>
    </source>
</reference>
<protein>
    <submittedName>
        <fullName evidence="2">Helix-turn-helix domain-containing protein</fullName>
    </submittedName>
</protein>
<dbReference type="EMBL" id="JAERRF010000010">
    <property type="protein sequence ID" value="MBL1098915.1"/>
    <property type="molecule type" value="Genomic_DNA"/>
</dbReference>
<evidence type="ECO:0000259" key="1">
    <source>
        <dbReference type="Pfam" id="PF12728"/>
    </source>
</evidence>
<evidence type="ECO:0000313" key="2">
    <source>
        <dbReference type="EMBL" id="MBL1098915.1"/>
    </source>
</evidence>
<dbReference type="Proteomes" id="UP000634229">
    <property type="component" value="Unassembled WGS sequence"/>
</dbReference>
<feature type="domain" description="Helix-turn-helix" evidence="1">
    <location>
        <begin position="50"/>
        <end position="103"/>
    </location>
</feature>
<comment type="caution">
    <text evidence="2">The sequence shown here is derived from an EMBL/GenBank/DDBJ whole genome shotgun (WGS) entry which is preliminary data.</text>
</comment>
<keyword evidence="3" id="KW-1185">Reference proteome</keyword>
<gene>
    <name evidence="2" type="ORF">JK363_20045</name>
</gene>
<dbReference type="InterPro" id="IPR009061">
    <property type="entry name" value="DNA-bd_dom_put_sf"/>
</dbReference>
<sequence>MLSIEIFSMILGILRKRPMGRTLAIITSRHWITQVFIEKNSKGAGMSSKLLKPKEVAALLRVSVGTLANWRHQGVGPRYLKLSPAVNAPVRYRDEDVIAYMRSSEQGVAA</sequence>
<dbReference type="RefSeq" id="WP_201876299.1">
    <property type="nucleotide sequence ID" value="NZ_JAERRF010000010.1"/>
</dbReference>
<accession>A0ABS1NFS3</accession>
<evidence type="ECO:0000313" key="3">
    <source>
        <dbReference type="Proteomes" id="UP000634229"/>
    </source>
</evidence>
<dbReference type="SUPFAM" id="SSF46955">
    <property type="entry name" value="Putative DNA-binding domain"/>
    <property type="match status" value="1"/>
</dbReference>
<name>A0ABS1NFS3_9ACTN</name>
<proteinExistence type="predicted"/>
<dbReference type="InterPro" id="IPR041657">
    <property type="entry name" value="HTH_17"/>
</dbReference>